<dbReference type="AlphaFoldDB" id="A0A9P0LXJ1"/>
<dbReference type="EMBL" id="CAKOFQ010007470">
    <property type="protein sequence ID" value="CAH2001819.1"/>
    <property type="molecule type" value="Genomic_DNA"/>
</dbReference>
<evidence type="ECO:0000313" key="3">
    <source>
        <dbReference type="Proteomes" id="UP001152888"/>
    </source>
</evidence>
<evidence type="ECO:0000313" key="2">
    <source>
        <dbReference type="EMBL" id="CAH2001819.1"/>
    </source>
</evidence>
<proteinExistence type="predicted"/>
<protein>
    <submittedName>
        <fullName evidence="2">Uncharacterized protein</fullName>
    </submittedName>
</protein>
<dbReference type="Gene3D" id="2.20.100.10">
    <property type="entry name" value="Thrombospondin type-1 (TSP1) repeat"/>
    <property type="match status" value="1"/>
</dbReference>
<dbReference type="InterPro" id="IPR000884">
    <property type="entry name" value="TSP1_rpt"/>
</dbReference>
<reference evidence="2" key="1">
    <citation type="submission" date="2022-03" db="EMBL/GenBank/DDBJ databases">
        <authorList>
            <person name="Sayadi A."/>
        </authorList>
    </citation>
    <scope>NUCLEOTIDE SEQUENCE</scope>
</reference>
<comment type="caution">
    <text evidence="2">The sequence shown here is derived from an EMBL/GenBank/DDBJ whole genome shotgun (WGS) entry which is preliminary data.</text>
</comment>
<name>A0A9P0LXJ1_ACAOB</name>
<feature type="chain" id="PRO_5040249197" evidence="1">
    <location>
        <begin position="19"/>
        <end position="128"/>
    </location>
</feature>
<keyword evidence="3" id="KW-1185">Reference proteome</keyword>
<dbReference type="PROSITE" id="PS50092">
    <property type="entry name" value="TSP1"/>
    <property type="match status" value="1"/>
</dbReference>
<sequence length="128" mass="14303">MSLSVSCVLLLFFVAANGTFLEVGMKNPYKSSKQLTSPPQVLKSTYEISNSVNTEQDPLDHILYFDDARGIKRGKKDAKVWDHWGKWSACSVSCGVGRMTRWRHCLSQSCELGEKEAQIKTCNLNPCG</sequence>
<dbReference type="SMART" id="SM00209">
    <property type="entry name" value="TSP1"/>
    <property type="match status" value="1"/>
</dbReference>
<keyword evidence="1" id="KW-0732">Signal</keyword>
<dbReference type="OrthoDB" id="5989160at2759"/>
<gene>
    <name evidence="2" type="ORF">ACAOBT_LOCUS26452</name>
</gene>
<accession>A0A9P0LXJ1</accession>
<dbReference type="Pfam" id="PF00090">
    <property type="entry name" value="TSP_1"/>
    <property type="match status" value="1"/>
</dbReference>
<dbReference type="Proteomes" id="UP001152888">
    <property type="component" value="Unassembled WGS sequence"/>
</dbReference>
<dbReference type="InterPro" id="IPR036383">
    <property type="entry name" value="TSP1_rpt_sf"/>
</dbReference>
<organism evidence="2 3">
    <name type="scientific">Acanthoscelides obtectus</name>
    <name type="common">Bean weevil</name>
    <name type="synonym">Bruchus obtectus</name>
    <dbReference type="NCBI Taxonomy" id="200917"/>
    <lineage>
        <taxon>Eukaryota</taxon>
        <taxon>Metazoa</taxon>
        <taxon>Ecdysozoa</taxon>
        <taxon>Arthropoda</taxon>
        <taxon>Hexapoda</taxon>
        <taxon>Insecta</taxon>
        <taxon>Pterygota</taxon>
        <taxon>Neoptera</taxon>
        <taxon>Endopterygota</taxon>
        <taxon>Coleoptera</taxon>
        <taxon>Polyphaga</taxon>
        <taxon>Cucujiformia</taxon>
        <taxon>Chrysomeloidea</taxon>
        <taxon>Chrysomelidae</taxon>
        <taxon>Bruchinae</taxon>
        <taxon>Bruchini</taxon>
        <taxon>Acanthoscelides</taxon>
    </lineage>
</organism>
<evidence type="ECO:0000256" key="1">
    <source>
        <dbReference type="SAM" id="SignalP"/>
    </source>
</evidence>
<feature type="signal peptide" evidence="1">
    <location>
        <begin position="1"/>
        <end position="18"/>
    </location>
</feature>
<dbReference type="SUPFAM" id="SSF82895">
    <property type="entry name" value="TSP-1 type 1 repeat"/>
    <property type="match status" value="1"/>
</dbReference>